<dbReference type="AlphaFoldDB" id="A0A1M5U345"/>
<dbReference type="EMBL" id="FQXA01000011">
    <property type="protein sequence ID" value="SHH57525.1"/>
    <property type="molecule type" value="Genomic_DNA"/>
</dbReference>
<evidence type="ECO:0000313" key="1">
    <source>
        <dbReference type="EMBL" id="SHH57525.1"/>
    </source>
</evidence>
<name>A0A1M5U345_9GAMM</name>
<gene>
    <name evidence="1" type="ORF">SAMN02744645_0079</name>
</gene>
<organism evidence="1 2">
    <name type="scientific">Stutzerimonas xanthomarina DSM 18231</name>
    <dbReference type="NCBI Taxonomy" id="1403346"/>
    <lineage>
        <taxon>Bacteria</taxon>
        <taxon>Pseudomonadati</taxon>
        <taxon>Pseudomonadota</taxon>
        <taxon>Gammaproteobacteria</taxon>
        <taxon>Pseudomonadales</taxon>
        <taxon>Pseudomonadaceae</taxon>
        <taxon>Stutzerimonas</taxon>
    </lineage>
</organism>
<evidence type="ECO:0000313" key="2">
    <source>
        <dbReference type="Proteomes" id="UP000184000"/>
    </source>
</evidence>
<proteinExistence type="predicted"/>
<protein>
    <submittedName>
        <fullName evidence="1">Uncharacterized protein</fullName>
    </submittedName>
</protein>
<accession>A0A1M5U345</accession>
<reference evidence="1 2" key="1">
    <citation type="submission" date="2016-11" db="EMBL/GenBank/DDBJ databases">
        <authorList>
            <person name="Jaros S."/>
            <person name="Januszkiewicz K."/>
            <person name="Wedrychowicz H."/>
        </authorList>
    </citation>
    <scope>NUCLEOTIDE SEQUENCE [LARGE SCALE GENOMIC DNA]</scope>
    <source>
        <strain evidence="1 2">DSM 18231</strain>
    </source>
</reference>
<dbReference type="Proteomes" id="UP000184000">
    <property type="component" value="Unassembled WGS sequence"/>
</dbReference>
<sequence>MQLTQKLIEKFCMNTLSATGMLYREKLYGQMLVLLYSSIDSMGLLDARPTQTSASGESFKNWVKKCLLTYPGLEYNEVDLWAARCAVLHTFTSESDLSKGGRAREVQHYSGPKDSPMAKAFVAATKTIDNGKHVHAHIEDTYLAFLEALKVFPKDLLNNSGKDPAYEARLHKVLQQFALLTSNNALKSRTSFAGTG</sequence>